<reference evidence="1" key="2">
    <citation type="submission" date="2020-02" db="EMBL/GenBank/DDBJ databases">
        <authorList>
            <consortium name="NCBI Pathogen Detection Project"/>
        </authorList>
    </citation>
    <scope>NUCLEOTIDE SEQUENCE</scope>
    <source>
        <strain evidence="1">MA.AU5 KAK-SR</strain>
    </source>
</reference>
<dbReference type="EMBL" id="DAAUKB010000003">
    <property type="protein sequence ID" value="HAF1790703.1"/>
    <property type="molecule type" value="Genomic_DNA"/>
</dbReference>
<comment type="caution">
    <text evidence="1">The sequence shown here is derived from an EMBL/GenBank/DDBJ whole genome shotgun (WGS) entry which is preliminary data.</text>
</comment>
<sequence length="236" mass="27811">MKRRQFETSNRFLLDTAEHRLTIINEDGVYRHLRMSKPNSSIYYYDIITWPGYLCVTGDMGTWTFSRCLDMFDFFPAWTGEINTHYWMEKLEAGAGCNARELLAKEYDHDAFCKSLKDSLIDYLDDDPDAEQEEDEDWDDDDDTPDGIKTKVREIYRELIRGEFSNDWEAYQAVYEAEWPENWSAWDICDDLTFKTYTTHGRWILFAITWAISKYYNSKLVDKAMGTFLAVKGAAQ</sequence>
<evidence type="ECO:0000313" key="1">
    <source>
        <dbReference type="EMBL" id="HAF1790703.1"/>
    </source>
</evidence>
<accession>A0A743C9X2</accession>
<gene>
    <name evidence="1" type="ORF">G9B33_001657</name>
</gene>
<name>A0A743C9X2_SALER</name>
<proteinExistence type="predicted"/>
<dbReference type="AlphaFoldDB" id="A0A743C9X2"/>
<organism evidence="1">
    <name type="scientific">Salmonella enterica</name>
    <name type="common">Salmonella choleraesuis</name>
    <dbReference type="NCBI Taxonomy" id="28901"/>
    <lineage>
        <taxon>Bacteria</taxon>
        <taxon>Pseudomonadati</taxon>
        <taxon>Pseudomonadota</taxon>
        <taxon>Gammaproteobacteria</taxon>
        <taxon>Enterobacterales</taxon>
        <taxon>Enterobacteriaceae</taxon>
        <taxon>Salmonella</taxon>
    </lineage>
</organism>
<protein>
    <submittedName>
        <fullName evidence="1">Uncharacterized protein</fullName>
    </submittedName>
</protein>
<reference evidence="1" key="1">
    <citation type="journal article" date="2018" name="Genome Biol.">
        <title>SKESA: strategic k-mer extension for scrupulous assemblies.</title>
        <authorList>
            <person name="Souvorov A."/>
            <person name="Agarwala R."/>
            <person name="Lipman D.J."/>
        </authorList>
    </citation>
    <scope>NUCLEOTIDE SEQUENCE</scope>
    <source>
        <strain evidence="1">MA.AU5 KAK-SR</strain>
    </source>
</reference>